<protein>
    <submittedName>
        <fullName evidence="1">Uncharacterized protein</fullName>
    </submittedName>
</protein>
<evidence type="ECO:0000313" key="2">
    <source>
        <dbReference type="Proteomes" id="UP000076858"/>
    </source>
</evidence>
<keyword evidence="2" id="KW-1185">Reference proteome</keyword>
<name>A0A0P6AGB8_9CRUS</name>
<accession>A0A0P6AGB8</accession>
<evidence type="ECO:0000313" key="1">
    <source>
        <dbReference type="EMBL" id="KZS09917.1"/>
    </source>
</evidence>
<reference evidence="1 2" key="1">
    <citation type="submission" date="2016-03" db="EMBL/GenBank/DDBJ databases">
        <title>EvidentialGene: Evidence-directed Construction of Genes on Genomes.</title>
        <authorList>
            <person name="Gilbert D.G."/>
            <person name="Choi J.-H."/>
            <person name="Mockaitis K."/>
            <person name="Colbourne J."/>
            <person name="Pfrender M."/>
        </authorList>
    </citation>
    <scope>NUCLEOTIDE SEQUENCE [LARGE SCALE GENOMIC DNA]</scope>
    <source>
        <strain evidence="1 2">Xinb3</strain>
        <tissue evidence="1">Complete organism</tissue>
    </source>
</reference>
<sequence>MVLFRVFDSRRSQETRETFQQHLKISFVFSESDSGGFWYIDSRQKINNAAVLIVIKNKKDCLVGRLHSLAVERHLVNVVCEIGMEEDKQMFSCEDVDSRKTRLNTSIRLMLCMSRPIV</sequence>
<organism evidence="1 2">
    <name type="scientific">Daphnia magna</name>
    <dbReference type="NCBI Taxonomy" id="35525"/>
    <lineage>
        <taxon>Eukaryota</taxon>
        <taxon>Metazoa</taxon>
        <taxon>Ecdysozoa</taxon>
        <taxon>Arthropoda</taxon>
        <taxon>Crustacea</taxon>
        <taxon>Branchiopoda</taxon>
        <taxon>Diplostraca</taxon>
        <taxon>Cladocera</taxon>
        <taxon>Anomopoda</taxon>
        <taxon>Daphniidae</taxon>
        <taxon>Daphnia</taxon>
    </lineage>
</organism>
<dbReference type="AlphaFoldDB" id="A0A0P6AGB8"/>
<dbReference type="EMBL" id="LRGB01001937">
    <property type="protein sequence ID" value="KZS09917.1"/>
    <property type="molecule type" value="Genomic_DNA"/>
</dbReference>
<comment type="caution">
    <text evidence="1">The sequence shown here is derived from an EMBL/GenBank/DDBJ whole genome shotgun (WGS) entry which is preliminary data.</text>
</comment>
<dbReference type="Proteomes" id="UP000076858">
    <property type="component" value="Unassembled WGS sequence"/>
</dbReference>
<proteinExistence type="predicted"/>
<gene>
    <name evidence="1" type="ORF">APZ42_025738</name>
</gene>